<name>A0ABD6C4D4_9EURY</name>
<sequence>MSDSESGLFASTPEAVFYLVSDEDAAEELTTEKVEFLDDQPGVQAALELEQLPNSNLFDQILKQAKLGSRWGKDLSKVYRDYLETRIGQVDESVLADELEAQFSRYDADPYESAVLGDPMTVGIDLTSQIQSELDQWDQQQFTRADLAAAVGISDQSDPITDWNTRGGIVFSSGTPLSELKHDRRFVRASHNLQQLLLIGLDVALIAPVGGPDEQETVETTFRGVGSFTVESVSGAEFNVGDEIAVAVDEWYDRLRYSVADNRVVENVVRPASVTAYDLPSEDWARHFKNAITIGLQGVYSEKSFSETRFNDMWEQRVSSHENYDQYRSRRKTFPEVKVTRKNDGGTHDFALHHEGPSATPHVCGLPAQSSNPEEELVDLIERFLDADRVSEQRWQHLLGGFERIAESLDAPSKDLVTNALLRRHRRRQQLTPLLPPSEEDTDTFKVKREHHDYDNEWYECHWATILSDYKITKQGGVGAIERKQNLQNSLNPECDTDTALYYKLERDINNAWQYYLDSAEKEIQQSLPDDQNLSIERRETNSSKILDITVIPTNGEKQTVTVDVLLPYSEVYVNDTEVPAATVTNTVSEVIDALGTSHQARSLNLSHKETSDVLYEITKMYLDIAEFEQGDLVYFDDVIEFCQSLSNIQDMFNTPDGDVEENLRDFLGKEDYINLLRSSVKFHRKGSDQHGSVKVQGDRYIAMELQEQLQ</sequence>
<dbReference type="Proteomes" id="UP001597185">
    <property type="component" value="Unassembled WGS sequence"/>
</dbReference>
<comment type="caution">
    <text evidence="1">The sequence shown here is derived from an EMBL/GenBank/DDBJ whole genome shotgun (WGS) entry which is preliminary data.</text>
</comment>
<proteinExistence type="predicted"/>
<protein>
    <submittedName>
        <fullName evidence="1">Uncharacterized protein</fullName>
    </submittedName>
</protein>
<dbReference type="AlphaFoldDB" id="A0ABD6C4D4"/>
<gene>
    <name evidence="1" type="ORF">ACFR9T_16680</name>
</gene>
<dbReference type="RefSeq" id="WP_256418741.1">
    <property type="nucleotide sequence ID" value="NZ_JANHDL010000008.1"/>
</dbReference>
<keyword evidence="2" id="KW-1185">Reference proteome</keyword>
<reference evidence="1 2" key="1">
    <citation type="journal article" date="2019" name="Int. J. Syst. Evol. Microbiol.">
        <title>The Global Catalogue of Microorganisms (GCM) 10K type strain sequencing project: providing services to taxonomists for standard genome sequencing and annotation.</title>
        <authorList>
            <consortium name="The Broad Institute Genomics Platform"/>
            <consortium name="The Broad Institute Genome Sequencing Center for Infectious Disease"/>
            <person name="Wu L."/>
            <person name="Ma J."/>
        </authorList>
    </citation>
    <scope>NUCLEOTIDE SEQUENCE [LARGE SCALE GENOMIC DNA]</scope>
    <source>
        <strain evidence="1 2">CGMCC 1.12689</strain>
    </source>
</reference>
<evidence type="ECO:0000313" key="2">
    <source>
        <dbReference type="Proteomes" id="UP001597185"/>
    </source>
</evidence>
<accession>A0ABD6C4D4</accession>
<evidence type="ECO:0000313" key="1">
    <source>
        <dbReference type="EMBL" id="MFD1572191.1"/>
    </source>
</evidence>
<dbReference type="EMBL" id="JBHUDB010000024">
    <property type="protein sequence ID" value="MFD1572191.1"/>
    <property type="molecule type" value="Genomic_DNA"/>
</dbReference>
<organism evidence="1 2">
    <name type="scientific">Halorubrum laminariae</name>
    <dbReference type="NCBI Taxonomy" id="1433523"/>
    <lineage>
        <taxon>Archaea</taxon>
        <taxon>Methanobacteriati</taxon>
        <taxon>Methanobacteriota</taxon>
        <taxon>Stenosarchaea group</taxon>
        <taxon>Halobacteria</taxon>
        <taxon>Halobacteriales</taxon>
        <taxon>Haloferacaceae</taxon>
        <taxon>Halorubrum</taxon>
    </lineage>
</organism>